<comment type="similarity">
    <text evidence="2">Belongs to the peptidase S54 family.</text>
</comment>
<feature type="transmembrane region" description="Helical" evidence="7">
    <location>
        <begin position="292"/>
        <end position="310"/>
    </location>
</feature>
<dbReference type="GO" id="GO:0016020">
    <property type="term" value="C:membrane"/>
    <property type="evidence" value="ECO:0007669"/>
    <property type="project" value="UniProtKB-SubCell"/>
</dbReference>
<name>A0AAJ0JQN6_STACA</name>
<evidence type="ECO:0000256" key="5">
    <source>
        <dbReference type="ARBA" id="ARBA00022989"/>
    </source>
</evidence>
<feature type="transmembrane region" description="Helical" evidence="7">
    <location>
        <begin position="264"/>
        <end position="285"/>
    </location>
</feature>
<evidence type="ECO:0000256" key="4">
    <source>
        <dbReference type="ARBA" id="ARBA00022801"/>
    </source>
</evidence>
<keyword evidence="5 7" id="KW-1133">Transmembrane helix</keyword>
<comment type="subcellular location">
    <subcellularLocation>
        <location evidence="1">Membrane</location>
        <topology evidence="1">Multi-pass membrane protein</topology>
    </subcellularLocation>
</comment>
<dbReference type="PANTHER" id="PTHR43731">
    <property type="entry name" value="RHOMBOID PROTEASE"/>
    <property type="match status" value="1"/>
</dbReference>
<proteinExistence type="inferred from homology"/>
<protein>
    <submittedName>
        <fullName evidence="9">Membrane protein</fullName>
    </submittedName>
</protein>
<feature type="transmembrane region" description="Helical" evidence="7">
    <location>
        <begin position="240"/>
        <end position="258"/>
    </location>
</feature>
<evidence type="ECO:0000256" key="3">
    <source>
        <dbReference type="ARBA" id="ARBA00022692"/>
    </source>
</evidence>
<organism evidence="9 10">
    <name type="scientific">Staphylococcus carnosus</name>
    <dbReference type="NCBI Taxonomy" id="1281"/>
    <lineage>
        <taxon>Bacteria</taxon>
        <taxon>Bacillati</taxon>
        <taxon>Bacillota</taxon>
        <taxon>Bacilli</taxon>
        <taxon>Bacillales</taxon>
        <taxon>Staphylococcaceae</taxon>
        <taxon>Staphylococcus</taxon>
    </lineage>
</organism>
<evidence type="ECO:0000256" key="1">
    <source>
        <dbReference type="ARBA" id="ARBA00004141"/>
    </source>
</evidence>
<accession>A0AAJ0JQN6</accession>
<dbReference type="Pfam" id="PF01694">
    <property type="entry name" value="Rhomboid"/>
    <property type="match status" value="1"/>
</dbReference>
<dbReference type="Proteomes" id="UP000033530">
    <property type="component" value="Unassembled WGS sequence"/>
</dbReference>
<evidence type="ECO:0000313" key="10">
    <source>
        <dbReference type="Proteomes" id="UP000033530"/>
    </source>
</evidence>
<dbReference type="InterPro" id="IPR022764">
    <property type="entry name" value="Peptidase_S54_rhomboid_dom"/>
</dbReference>
<dbReference type="InterPro" id="IPR011990">
    <property type="entry name" value="TPR-like_helical_dom_sf"/>
</dbReference>
<gene>
    <name evidence="9" type="ORF">VV61_01425</name>
</gene>
<evidence type="ECO:0000256" key="6">
    <source>
        <dbReference type="ARBA" id="ARBA00023136"/>
    </source>
</evidence>
<dbReference type="InterPro" id="IPR050925">
    <property type="entry name" value="Rhomboid_protease_S54"/>
</dbReference>
<dbReference type="InterPro" id="IPR035952">
    <property type="entry name" value="Rhomboid-like_sf"/>
</dbReference>
<comment type="caution">
    <text evidence="9">The sequence shown here is derived from an EMBL/GenBank/DDBJ whole genome shotgun (WGS) entry which is preliminary data.</text>
</comment>
<evidence type="ECO:0000259" key="8">
    <source>
        <dbReference type="Pfam" id="PF01694"/>
    </source>
</evidence>
<dbReference type="SUPFAM" id="SSF144091">
    <property type="entry name" value="Rhomboid-like"/>
    <property type="match status" value="1"/>
</dbReference>
<keyword evidence="3 7" id="KW-0812">Transmembrane</keyword>
<reference evidence="9 10" key="1">
    <citation type="submission" date="2015-03" db="EMBL/GenBank/DDBJ databases">
        <title>Draft Genome Sequence of S. carnosus subsp. utilis LTH 7013, Isolated from South Tirolean Ham.</title>
        <authorList>
            <person name="Mueller A."/>
            <person name="Huptas C."/>
            <person name="Wenning M."/>
            <person name="Weiss A."/>
            <person name="Schmidt H."/>
        </authorList>
    </citation>
    <scope>NUCLEOTIDE SEQUENCE [LARGE SCALE GENOMIC DNA]</scope>
    <source>
        <strain evidence="9 10">LTH7013</strain>
    </source>
</reference>
<keyword evidence="6 7" id="KW-0472">Membrane</keyword>
<dbReference type="GO" id="GO:0004252">
    <property type="term" value="F:serine-type endopeptidase activity"/>
    <property type="evidence" value="ECO:0007669"/>
    <property type="project" value="InterPro"/>
</dbReference>
<evidence type="ECO:0000313" key="9">
    <source>
        <dbReference type="EMBL" id="KKB26177.1"/>
    </source>
</evidence>
<feature type="transmembrane region" description="Helical" evidence="7">
    <location>
        <begin position="201"/>
        <end position="228"/>
    </location>
</feature>
<evidence type="ECO:0000256" key="2">
    <source>
        <dbReference type="ARBA" id="ARBA00009045"/>
    </source>
</evidence>
<sequence>MTIEKQFWKLIFYWVKYLNYQIVYRAKEDTEIWLSNKQKQKLVIFKTEVGSSQEIRFDKSRILEHQDEINNYTGFKTREVEFNYLTEKIFTYESLNEIHPIRMKFNVIRNMKELTNIFPNRLFKYIYSKNDDKTSLYYKRRVLSSNPLEKYMLKFAPVTYGLITINIIVWLFMFLVLNAFSDTRLIDLGGLVHFNVVHGEWYRLVTSMFLHFNFEHILMNMLSLFIFGKLVEAIVGHWKMLGIYLISGIFGNLVSLAIDNSSISVGASGAIFGLIGSLFAIMYISKQYDRKSLFQLIGVLLILTFVSLFITNVNIYAHIGGFIGGILITLTSYYFNIERRKFWITLGIFILITIILIIRILTIKEDNIYDKLIKDEMNQGNYNKAAKLVEHTMNKGYEDDETYYLSGLIKATNDSKAEGISAWERGLKYFPNSSVLNYELAIANRSLGDKKSALKHVNVAYKNNPQNKRYKYLKEELTKENESKDK</sequence>
<dbReference type="SUPFAM" id="SSF48452">
    <property type="entry name" value="TPR-like"/>
    <property type="match status" value="1"/>
</dbReference>
<dbReference type="AlphaFoldDB" id="A0AAJ0JQN6"/>
<dbReference type="PANTHER" id="PTHR43731:SF14">
    <property type="entry name" value="PRESENILIN-ASSOCIATED RHOMBOID-LIKE PROTEIN, MITOCHONDRIAL"/>
    <property type="match status" value="1"/>
</dbReference>
<dbReference type="Gene3D" id="1.25.40.10">
    <property type="entry name" value="Tetratricopeptide repeat domain"/>
    <property type="match status" value="1"/>
</dbReference>
<keyword evidence="4" id="KW-0378">Hydrolase</keyword>
<dbReference type="RefSeq" id="WP_046099268.1">
    <property type="nucleotide sequence ID" value="NZ_BKAP01000001.1"/>
</dbReference>
<feature type="domain" description="Peptidase S54 rhomboid" evidence="8">
    <location>
        <begin position="199"/>
        <end position="331"/>
    </location>
</feature>
<evidence type="ECO:0000256" key="7">
    <source>
        <dbReference type="SAM" id="Phobius"/>
    </source>
</evidence>
<feature type="transmembrane region" description="Helical" evidence="7">
    <location>
        <begin position="158"/>
        <end position="181"/>
    </location>
</feature>
<feature type="transmembrane region" description="Helical" evidence="7">
    <location>
        <begin position="342"/>
        <end position="361"/>
    </location>
</feature>
<dbReference type="EMBL" id="LAIU01000001">
    <property type="protein sequence ID" value="KKB26177.1"/>
    <property type="molecule type" value="Genomic_DNA"/>
</dbReference>
<dbReference type="Gene3D" id="1.20.1540.10">
    <property type="entry name" value="Rhomboid-like"/>
    <property type="match status" value="1"/>
</dbReference>
<feature type="transmembrane region" description="Helical" evidence="7">
    <location>
        <begin position="316"/>
        <end position="335"/>
    </location>
</feature>